<dbReference type="EC" id="5.1.1.-" evidence="8"/>
<dbReference type="SFLD" id="SFLDS00001">
    <property type="entry name" value="Enolase"/>
    <property type="match status" value="1"/>
</dbReference>
<dbReference type="GO" id="GO:0016855">
    <property type="term" value="F:racemase and epimerase activity, acting on amino acids and derivatives"/>
    <property type="evidence" value="ECO:0007669"/>
    <property type="project" value="UniProtKB-UniRule"/>
</dbReference>
<gene>
    <name evidence="10" type="ORF">NBRC111894_1327</name>
</gene>
<feature type="binding site" evidence="6">
    <location>
        <position position="138"/>
    </location>
    <ligand>
        <name>substrate</name>
    </ligand>
</feature>
<feature type="active site" description="Proton acceptor; specific for (S)-substrate epimerization" evidence="5">
    <location>
        <position position="271"/>
    </location>
</feature>
<dbReference type="InterPro" id="IPR029065">
    <property type="entry name" value="Enolase_C-like"/>
</dbReference>
<feature type="binding site" evidence="7">
    <location>
        <position position="194"/>
    </location>
    <ligand>
        <name>Mg(2+)</name>
        <dbReference type="ChEBI" id="CHEBI:18420"/>
    </ligand>
</feature>
<dbReference type="PANTHER" id="PTHR48073:SF2">
    <property type="entry name" value="O-SUCCINYLBENZOATE SYNTHASE"/>
    <property type="match status" value="1"/>
</dbReference>
<evidence type="ECO:0000256" key="4">
    <source>
        <dbReference type="ARBA" id="ARBA00023235"/>
    </source>
</evidence>
<evidence type="ECO:0000313" key="11">
    <source>
        <dbReference type="Proteomes" id="UP000319716"/>
    </source>
</evidence>
<dbReference type="PANTHER" id="PTHR48073">
    <property type="entry name" value="O-SUCCINYLBENZOATE SYNTHASE-RELATED"/>
    <property type="match status" value="1"/>
</dbReference>
<feature type="binding site" evidence="6">
    <location>
        <position position="326"/>
    </location>
    <ligand>
        <name>substrate</name>
    </ligand>
</feature>
<dbReference type="GO" id="GO:0006518">
    <property type="term" value="P:peptide metabolic process"/>
    <property type="evidence" value="ECO:0007669"/>
    <property type="project" value="UniProtKB-ARBA"/>
</dbReference>
<dbReference type="AlphaFoldDB" id="A0A4Y1ZA15"/>
<evidence type="ECO:0000256" key="3">
    <source>
        <dbReference type="ARBA" id="ARBA00022842"/>
    </source>
</evidence>
<keyword evidence="3 7" id="KW-0460">Magnesium</keyword>
<dbReference type="SFLD" id="SFLDF00009">
    <property type="entry name" value="o-succinylbenzoate_synthase"/>
    <property type="match status" value="1"/>
</dbReference>
<feature type="binding site" evidence="6">
    <location>
        <position position="301"/>
    </location>
    <ligand>
        <name>substrate</name>
    </ligand>
</feature>
<evidence type="ECO:0000256" key="1">
    <source>
        <dbReference type="ARBA" id="ARBA00008031"/>
    </source>
</evidence>
<feature type="active site" description="Proton acceptor; specific for (R)-substrate epimerization" evidence="5">
    <location>
        <position position="165"/>
    </location>
</feature>
<dbReference type="Pfam" id="PF02746">
    <property type="entry name" value="MR_MLE_N"/>
    <property type="match status" value="1"/>
</dbReference>
<name>A0A4Y1ZA15_9BACL</name>
<dbReference type="EMBL" id="BEXB01000008">
    <property type="protein sequence ID" value="GAY75773.1"/>
    <property type="molecule type" value="Genomic_DNA"/>
</dbReference>
<sequence>MKTLKIIDIQTKKLSIPLIKPFKTALRTVSTAESIIVMVFCDDGTVGFGEAPPTHVISGDSLASIDYAVKHVIGPLIIGMSIEQKERINRVINRAMMHNTSAKAALDIAVYDCLAKRAGLPLYQLLGGDSNRLETDFTVSVNPVDEMVQDARGYVEKGFKTLKIKVGNGTIEEDLERVKALRQAVGDQIKLRLDANQAWNAKEAVAAIHRMENMGLAIELVEQPVPAADFEGMKFVTEHVDTLIMADESIFSPADCARLLAMHGCDIVNIKLMKASGISGAEKINTLAEAYGVECMIGCMVESNVAISAACHFAAAKANVTRCDLDTPLMFAENPVAGGAEYKQNCISLPDHPGLGISSVKTN</sequence>
<dbReference type="InterPro" id="IPR013341">
    <property type="entry name" value="Mandelate_racemase_N_dom"/>
</dbReference>
<dbReference type="SUPFAM" id="SSF54826">
    <property type="entry name" value="Enolase N-terminal domain-like"/>
    <property type="match status" value="1"/>
</dbReference>
<dbReference type="InterPro" id="IPR034603">
    <property type="entry name" value="Dipeptide_epimerase"/>
</dbReference>
<evidence type="ECO:0000259" key="9">
    <source>
        <dbReference type="SMART" id="SM00922"/>
    </source>
</evidence>
<dbReference type="Gene3D" id="3.20.20.120">
    <property type="entry name" value="Enolase-like C-terminal domain"/>
    <property type="match status" value="1"/>
</dbReference>
<feature type="binding site" evidence="6">
    <location>
        <position position="163"/>
    </location>
    <ligand>
        <name>substrate</name>
    </ligand>
</feature>
<evidence type="ECO:0000313" key="10">
    <source>
        <dbReference type="EMBL" id="GAY75773.1"/>
    </source>
</evidence>
<dbReference type="Pfam" id="PF13378">
    <property type="entry name" value="MR_MLE_C"/>
    <property type="match status" value="1"/>
</dbReference>
<evidence type="ECO:0000256" key="7">
    <source>
        <dbReference type="PIRSR" id="PIRSR634603-3"/>
    </source>
</evidence>
<feature type="domain" description="Mandelate racemase/muconate lactonizing enzyme C-terminal" evidence="9">
    <location>
        <begin position="144"/>
        <end position="243"/>
    </location>
</feature>
<dbReference type="FunFam" id="3.30.390.10:FF:000009">
    <property type="entry name" value="Hydrophobic dipeptide epimerase"/>
    <property type="match status" value="1"/>
</dbReference>
<proteinExistence type="inferred from homology"/>
<feature type="binding site" evidence="7">
    <location>
        <position position="222"/>
    </location>
    <ligand>
        <name>Mg(2+)</name>
        <dbReference type="ChEBI" id="CHEBI:18420"/>
    </ligand>
</feature>
<dbReference type="InterPro" id="IPR013342">
    <property type="entry name" value="Mandelate_racemase_C"/>
</dbReference>
<dbReference type="CDD" id="cd03319">
    <property type="entry name" value="L-Ala-DL-Glu_epimerase"/>
    <property type="match status" value="1"/>
</dbReference>
<dbReference type="SFLD" id="SFLDG00180">
    <property type="entry name" value="muconate_cycloisomerase"/>
    <property type="match status" value="1"/>
</dbReference>
<reference evidence="10 11" key="1">
    <citation type="submission" date="2017-11" db="EMBL/GenBank/DDBJ databases">
        <title>Draft Genome Sequence of Sporolactobacillus inulinus NBRC 111894 Isolated from Koso, a Japanese Sugar-Vegetable Fermented Beverage.</title>
        <authorList>
            <person name="Chiou T.Y."/>
            <person name="Oshima K."/>
            <person name="Suda W."/>
            <person name="Hattori M."/>
            <person name="Takahashi T."/>
        </authorList>
    </citation>
    <scope>NUCLEOTIDE SEQUENCE [LARGE SCALE GENOMIC DNA]</scope>
    <source>
        <strain evidence="10 11">NBRC111894</strain>
    </source>
</reference>
<comment type="caution">
    <text evidence="10">The sequence shown here is derived from an EMBL/GenBank/DDBJ whole genome shotgun (WGS) entry which is preliminary data.</text>
</comment>
<evidence type="ECO:0000256" key="2">
    <source>
        <dbReference type="ARBA" id="ARBA00022723"/>
    </source>
</evidence>
<keyword evidence="2 7" id="KW-0479">Metal-binding</keyword>
<dbReference type="SMART" id="SM00922">
    <property type="entry name" value="MR_MLE"/>
    <property type="match status" value="1"/>
</dbReference>
<dbReference type="Gene3D" id="3.30.390.10">
    <property type="entry name" value="Enolase-like, N-terminal domain"/>
    <property type="match status" value="1"/>
</dbReference>
<dbReference type="Proteomes" id="UP000319716">
    <property type="component" value="Unassembled WGS sequence"/>
</dbReference>
<feature type="binding site" evidence="6">
    <location>
        <position position="299"/>
    </location>
    <ligand>
        <name>substrate</name>
    </ligand>
</feature>
<feature type="binding site" evidence="6">
    <location>
        <position position="324"/>
    </location>
    <ligand>
        <name>substrate</name>
    </ligand>
</feature>
<dbReference type="GO" id="GO:0000287">
    <property type="term" value="F:magnesium ion binding"/>
    <property type="evidence" value="ECO:0007669"/>
    <property type="project" value="UniProtKB-ARBA"/>
</dbReference>
<feature type="binding site" evidence="6">
    <location>
        <position position="27"/>
    </location>
    <ligand>
        <name>substrate</name>
    </ligand>
</feature>
<evidence type="ECO:0000256" key="8">
    <source>
        <dbReference type="RuleBase" id="RU366006"/>
    </source>
</evidence>
<evidence type="ECO:0000256" key="6">
    <source>
        <dbReference type="PIRSR" id="PIRSR634603-2"/>
    </source>
</evidence>
<dbReference type="InterPro" id="IPR029017">
    <property type="entry name" value="Enolase-like_N"/>
</dbReference>
<feature type="binding site" evidence="7">
    <location>
        <position position="247"/>
    </location>
    <ligand>
        <name>Mg(2+)</name>
        <dbReference type="ChEBI" id="CHEBI:18420"/>
    </ligand>
</feature>
<accession>A0A4Y1ZA15</accession>
<evidence type="ECO:0000256" key="5">
    <source>
        <dbReference type="PIRSR" id="PIRSR634603-1"/>
    </source>
</evidence>
<comment type="similarity">
    <text evidence="1 8">Belongs to the mandelate racemase/muconate lactonizing enzyme family.</text>
</comment>
<dbReference type="SUPFAM" id="SSF51604">
    <property type="entry name" value="Enolase C-terminal domain-like"/>
    <property type="match status" value="1"/>
</dbReference>
<organism evidence="10 11">
    <name type="scientific">Sporolactobacillus inulinus</name>
    <dbReference type="NCBI Taxonomy" id="2078"/>
    <lineage>
        <taxon>Bacteria</taxon>
        <taxon>Bacillati</taxon>
        <taxon>Bacillota</taxon>
        <taxon>Bacilli</taxon>
        <taxon>Bacillales</taxon>
        <taxon>Sporolactobacillaceae</taxon>
        <taxon>Sporolactobacillus</taxon>
    </lineage>
</organism>
<comment type="cofactor">
    <cofactor evidence="7 8">
        <name>Mg(2+)</name>
        <dbReference type="ChEBI" id="CHEBI:18420"/>
    </cofactor>
    <text evidence="7 8">Binds 1 Mg(2+) ion per subunit.</text>
</comment>
<protein>
    <recommendedName>
        <fullName evidence="8">Dipeptide epimerase</fullName>
        <ecNumber evidence="8">5.1.1.-</ecNumber>
    </recommendedName>
</protein>
<dbReference type="InterPro" id="IPR036849">
    <property type="entry name" value="Enolase-like_C_sf"/>
</dbReference>
<keyword evidence="4 8" id="KW-0413">Isomerase</keyword>